<dbReference type="EMBL" id="LAVV01009544">
    <property type="protein sequence ID" value="KNZ50418.1"/>
    <property type="molecule type" value="Genomic_DNA"/>
</dbReference>
<dbReference type="Pfam" id="PF07727">
    <property type="entry name" value="RVT_2"/>
    <property type="match status" value="1"/>
</dbReference>
<keyword evidence="3" id="KW-1185">Reference proteome</keyword>
<evidence type="ECO:0000313" key="3">
    <source>
        <dbReference type="Proteomes" id="UP000037035"/>
    </source>
</evidence>
<proteinExistence type="predicted"/>
<dbReference type="InterPro" id="IPR013103">
    <property type="entry name" value="RVT_2"/>
</dbReference>
<reference evidence="2 3" key="1">
    <citation type="submission" date="2015-08" db="EMBL/GenBank/DDBJ databases">
        <title>Next Generation Sequencing and Analysis of the Genome of Puccinia sorghi L Schw, the Causal Agent of Maize Common Rust.</title>
        <authorList>
            <person name="Rochi L."/>
            <person name="Burguener G."/>
            <person name="Darino M."/>
            <person name="Turjanski A."/>
            <person name="Kreff E."/>
            <person name="Dieguez M.J."/>
            <person name="Sacco F."/>
        </authorList>
    </citation>
    <scope>NUCLEOTIDE SEQUENCE [LARGE SCALE GENOMIC DNA]</scope>
    <source>
        <strain evidence="2 3">RO10H11247</strain>
    </source>
</reference>
<sequence>MKMKLVPKKKKKVLIVGRHTPSSFLRTTWVFQTKHSTLSAPKQKRERLCIQGFSQVAGMDYRETFAPTGKVTSFLMLLTFAIDKNLSLKQFNVKSAFLYASLKEELYIKNPEGST</sequence>
<dbReference type="Proteomes" id="UP000037035">
    <property type="component" value="Unassembled WGS sequence"/>
</dbReference>
<evidence type="ECO:0000259" key="1">
    <source>
        <dbReference type="Pfam" id="PF07727"/>
    </source>
</evidence>
<dbReference type="OrthoDB" id="3059824at2759"/>
<evidence type="ECO:0000313" key="2">
    <source>
        <dbReference type="EMBL" id="KNZ50418.1"/>
    </source>
</evidence>
<gene>
    <name evidence="2" type="ORF">VP01_4438g3</name>
</gene>
<dbReference type="VEuPathDB" id="FungiDB:VP01_4438g3"/>
<protein>
    <recommendedName>
        <fullName evidence="1">Reverse transcriptase Ty1/copia-type domain-containing protein</fullName>
    </recommendedName>
</protein>
<dbReference type="AlphaFoldDB" id="A0A0L6UPG2"/>
<organism evidence="2 3">
    <name type="scientific">Puccinia sorghi</name>
    <dbReference type="NCBI Taxonomy" id="27349"/>
    <lineage>
        <taxon>Eukaryota</taxon>
        <taxon>Fungi</taxon>
        <taxon>Dikarya</taxon>
        <taxon>Basidiomycota</taxon>
        <taxon>Pucciniomycotina</taxon>
        <taxon>Pucciniomycetes</taxon>
        <taxon>Pucciniales</taxon>
        <taxon>Pucciniaceae</taxon>
        <taxon>Puccinia</taxon>
    </lineage>
</organism>
<feature type="domain" description="Reverse transcriptase Ty1/copia-type" evidence="1">
    <location>
        <begin position="25"/>
        <end position="114"/>
    </location>
</feature>
<accession>A0A0L6UPG2</accession>
<name>A0A0L6UPG2_9BASI</name>
<comment type="caution">
    <text evidence="2">The sequence shown here is derived from an EMBL/GenBank/DDBJ whole genome shotgun (WGS) entry which is preliminary data.</text>
</comment>